<keyword evidence="2" id="KW-1185">Reference proteome</keyword>
<dbReference type="Proteomes" id="UP000198931">
    <property type="component" value="Unassembled WGS sequence"/>
</dbReference>
<protein>
    <recommendedName>
        <fullName evidence="3">Tetratricopeptide repeat protein</fullName>
    </recommendedName>
</protein>
<sequence>MKKLYYFLFFLISLSTLKSQNKTLKFDHNYIDSENHWITVKNDKTPGQIFFAYLYFDESGGGYSLRSLGSFNYDNEKISDIKKSDNEKSANIMRVPNAKIAFGWLDNFQVKDLGLPEVPLYMKVYNSIDDKNEKIVERASSMNGLGDSKNAVAQLQKVYDNKFKSKKLYFEMAYALNALGNFEMAKKIAEEALTNNFKDEFIDKEYLYALIHSNNLEIADQFLKKNISEIKSPINREESIVNILNFASKNKQTVIFNYWLKFYYGEFSNNGKYKDAVKKFESDINQK</sequence>
<accession>A0A1I3DRU8</accession>
<organism evidence="1 2">
    <name type="scientific">Halpernia frigidisoli</name>
    <dbReference type="NCBI Taxonomy" id="1125876"/>
    <lineage>
        <taxon>Bacteria</taxon>
        <taxon>Pseudomonadati</taxon>
        <taxon>Bacteroidota</taxon>
        <taxon>Flavobacteriia</taxon>
        <taxon>Flavobacteriales</taxon>
        <taxon>Weeksellaceae</taxon>
        <taxon>Chryseobacterium group</taxon>
        <taxon>Halpernia</taxon>
    </lineage>
</organism>
<evidence type="ECO:0000313" key="1">
    <source>
        <dbReference type="EMBL" id="SFH89432.1"/>
    </source>
</evidence>
<dbReference type="InterPro" id="IPR011990">
    <property type="entry name" value="TPR-like_helical_dom_sf"/>
</dbReference>
<name>A0A1I3DRU8_9FLAO</name>
<dbReference type="EMBL" id="FOQT01000001">
    <property type="protein sequence ID" value="SFH89432.1"/>
    <property type="molecule type" value="Genomic_DNA"/>
</dbReference>
<dbReference type="STRING" id="1125876.SAMN05443292_0665"/>
<gene>
    <name evidence="1" type="ORF">SAMN05443292_0665</name>
</gene>
<dbReference type="OrthoDB" id="672063at2"/>
<dbReference type="Gene3D" id="1.25.40.10">
    <property type="entry name" value="Tetratricopeptide repeat domain"/>
    <property type="match status" value="1"/>
</dbReference>
<dbReference type="AlphaFoldDB" id="A0A1I3DRU8"/>
<evidence type="ECO:0000313" key="2">
    <source>
        <dbReference type="Proteomes" id="UP000198931"/>
    </source>
</evidence>
<evidence type="ECO:0008006" key="3">
    <source>
        <dbReference type="Google" id="ProtNLM"/>
    </source>
</evidence>
<dbReference type="SUPFAM" id="SSF48452">
    <property type="entry name" value="TPR-like"/>
    <property type="match status" value="1"/>
</dbReference>
<proteinExistence type="predicted"/>
<reference evidence="1 2" key="1">
    <citation type="submission" date="2016-10" db="EMBL/GenBank/DDBJ databases">
        <authorList>
            <person name="de Groot N.N."/>
        </authorList>
    </citation>
    <scope>NUCLEOTIDE SEQUENCE [LARGE SCALE GENOMIC DNA]</scope>
    <source>
        <strain evidence="1 2">DSM 26000</strain>
    </source>
</reference>
<dbReference type="RefSeq" id="WP_143093341.1">
    <property type="nucleotide sequence ID" value="NZ_FOQT01000001.1"/>
</dbReference>